<dbReference type="EMBL" id="CP000853">
    <property type="protein sequence ID" value="ABW18655.1"/>
    <property type="molecule type" value="Genomic_DNA"/>
</dbReference>
<sequence>MKKMVIFEPAMCCSTGVCGPSVDKELLRVSTVLSNLKSNGVVVERHNLTSNPLIFVQNQEINSMLDKEGIEILPVVMVDGKVVKTKGYPNNEEICSLLNITEDYLKASNKNEDKGCCDPNSGCC</sequence>
<dbReference type="RefSeq" id="WP_012158967.1">
    <property type="nucleotide sequence ID" value="NC_009922.1"/>
</dbReference>
<dbReference type="OrthoDB" id="9801358at2"/>
<gene>
    <name evidence="1" type="ordered locus">Clos_1109</name>
</gene>
<dbReference type="HOGENOM" id="CLU_120868_1_0_9"/>
<dbReference type="GO" id="GO:0003677">
    <property type="term" value="F:DNA binding"/>
    <property type="evidence" value="ECO:0007669"/>
    <property type="project" value="InterPro"/>
</dbReference>
<dbReference type="GO" id="GO:0046685">
    <property type="term" value="P:response to arsenic-containing substance"/>
    <property type="evidence" value="ECO:0007669"/>
    <property type="project" value="InterPro"/>
</dbReference>
<dbReference type="eggNOG" id="ENOG5032RMG">
    <property type="taxonomic scope" value="Bacteria"/>
</dbReference>
<dbReference type="STRING" id="350688.Clos_1109"/>
<reference evidence="2" key="1">
    <citation type="submission" date="2007-10" db="EMBL/GenBank/DDBJ databases">
        <title>Complete genome of Alkaliphilus oremlandii OhILAs.</title>
        <authorList>
            <person name="Copeland A."/>
            <person name="Lucas S."/>
            <person name="Lapidus A."/>
            <person name="Barry K."/>
            <person name="Detter J.C."/>
            <person name="Glavina del Rio T."/>
            <person name="Hammon N."/>
            <person name="Israni S."/>
            <person name="Dalin E."/>
            <person name="Tice H."/>
            <person name="Pitluck S."/>
            <person name="Chain P."/>
            <person name="Malfatti S."/>
            <person name="Shin M."/>
            <person name="Vergez L."/>
            <person name="Schmutz J."/>
            <person name="Larimer F."/>
            <person name="Land M."/>
            <person name="Hauser L."/>
            <person name="Kyrpides N."/>
            <person name="Mikhailova N."/>
            <person name="Stolz J.F."/>
            <person name="Dawson A."/>
            <person name="Fisher E."/>
            <person name="Crable B."/>
            <person name="Perera E."/>
            <person name="Lisak J."/>
            <person name="Ranganathan M."/>
            <person name="Basu P."/>
            <person name="Richardson P."/>
        </authorList>
    </citation>
    <scope>NUCLEOTIDE SEQUENCE [LARGE SCALE GENOMIC DNA]</scope>
    <source>
        <strain evidence="2">OhILAs</strain>
    </source>
</reference>
<dbReference type="AlphaFoldDB" id="A8MGW1"/>
<evidence type="ECO:0000313" key="2">
    <source>
        <dbReference type="Proteomes" id="UP000000269"/>
    </source>
</evidence>
<dbReference type="Pfam" id="PF06953">
    <property type="entry name" value="ArsD"/>
    <property type="match status" value="1"/>
</dbReference>
<dbReference type="Proteomes" id="UP000000269">
    <property type="component" value="Chromosome"/>
</dbReference>
<keyword evidence="2" id="KW-1185">Reference proteome</keyword>
<accession>A8MGW1</accession>
<dbReference type="Gene3D" id="3.40.30.10">
    <property type="entry name" value="Glutaredoxin"/>
    <property type="match status" value="1"/>
</dbReference>
<dbReference type="NCBIfam" id="NF033727">
    <property type="entry name" value="chaperon_ArsD"/>
    <property type="match status" value="1"/>
</dbReference>
<dbReference type="InterPro" id="IPR010712">
    <property type="entry name" value="Arsenical-R_ArsD"/>
</dbReference>
<proteinExistence type="predicted"/>
<dbReference type="GO" id="GO:0045892">
    <property type="term" value="P:negative regulation of DNA-templated transcription"/>
    <property type="evidence" value="ECO:0007669"/>
    <property type="project" value="InterPro"/>
</dbReference>
<protein>
    <submittedName>
        <fullName evidence="1">Arsenical resistance operon trans-acting repressor ArsD</fullName>
    </submittedName>
</protein>
<dbReference type="KEGG" id="aoe:Clos_1109"/>
<evidence type="ECO:0000313" key="1">
    <source>
        <dbReference type="EMBL" id="ABW18655.1"/>
    </source>
</evidence>
<name>A8MGW1_ALKOO</name>
<organism evidence="1 2">
    <name type="scientific">Alkaliphilus oremlandii (strain OhILAs)</name>
    <name type="common">Clostridium oremlandii (strain OhILAs)</name>
    <dbReference type="NCBI Taxonomy" id="350688"/>
    <lineage>
        <taxon>Bacteria</taxon>
        <taxon>Bacillati</taxon>
        <taxon>Bacillota</taxon>
        <taxon>Clostridia</taxon>
        <taxon>Peptostreptococcales</taxon>
        <taxon>Natronincolaceae</taxon>
        <taxon>Alkaliphilus</taxon>
    </lineage>
</organism>